<dbReference type="GO" id="GO:0016020">
    <property type="term" value="C:membrane"/>
    <property type="evidence" value="ECO:0007669"/>
    <property type="project" value="UniProtKB-ARBA"/>
</dbReference>
<protein>
    <submittedName>
        <fullName evidence="1">Uncharacterized protein</fullName>
    </submittedName>
</protein>
<dbReference type="EMBL" id="BDUF01000010">
    <property type="protein sequence ID" value="GAX88865.1"/>
    <property type="molecule type" value="Genomic_DNA"/>
</dbReference>
<keyword evidence="2" id="KW-1185">Reference proteome</keyword>
<dbReference type="RefSeq" id="WP_149029931.1">
    <property type="nucleotide sequence ID" value="NZ_BDUF01000010.1"/>
</dbReference>
<accession>A0A292YK49</accession>
<dbReference type="AlphaFoldDB" id="A0A292YK49"/>
<dbReference type="Gene3D" id="1.20.5.3310">
    <property type="match status" value="1"/>
</dbReference>
<sequence>MIARLLIVPVNCSIPQKVSSLTLLESPYPPQPRDPSPEGSLGLFAVFTHSLQKLPELGRVFGRTIKEFKDSTRNLLLDDPEPEKKVS</sequence>
<reference evidence="2" key="1">
    <citation type="submission" date="2017-07" db="EMBL/GenBank/DDBJ databases">
        <title>Draft genome sequence of Effusibacillus lacus strain skLN1.</title>
        <authorList>
            <person name="Watanabe M."/>
            <person name="Kojima H."/>
            <person name="Fukui M."/>
        </authorList>
    </citation>
    <scope>NUCLEOTIDE SEQUENCE [LARGE SCALE GENOMIC DNA]</scope>
    <source>
        <strain evidence="2">skLN1</strain>
    </source>
</reference>
<gene>
    <name evidence="1" type="ORF">EFBL_0479</name>
</gene>
<proteinExistence type="predicted"/>
<evidence type="ECO:0000313" key="2">
    <source>
        <dbReference type="Proteomes" id="UP000217785"/>
    </source>
</evidence>
<dbReference type="Proteomes" id="UP000217785">
    <property type="component" value="Unassembled WGS sequence"/>
</dbReference>
<evidence type="ECO:0000313" key="1">
    <source>
        <dbReference type="EMBL" id="GAX88865.1"/>
    </source>
</evidence>
<organism evidence="1 2">
    <name type="scientific">Effusibacillus lacus</name>
    <dbReference type="NCBI Taxonomy" id="1348429"/>
    <lineage>
        <taxon>Bacteria</taxon>
        <taxon>Bacillati</taxon>
        <taxon>Bacillota</taxon>
        <taxon>Bacilli</taxon>
        <taxon>Bacillales</taxon>
        <taxon>Alicyclobacillaceae</taxon>
        <taxon>Effusibacillus</taxon>
    </lineage>
</organism>
<dbReference type="OrthoDB" id="9800908at2"/>
<dbReference type="GO" id="GO:0015031">
    <property type="term" value="P:protein transport"/>
    <property type="evidence" value="ECO:0007669"/>
    <property type="project" value="UniProtKB-KW"/>
</dbReference>
<comment type="caution">
    <text evidence="1">The sequence shown here is derived from an EMBL/GenBank/DDBJ whole genome shotgun (WGS) entry which is preliminary data.</text>
</comment>
<name>A0A292YK49_9BACL</name>